<dbReference type="NCBIfam" id="NF041195">
    <property type="entry name" value="ScbA_BarX_GamBu"/>
    <property type="match status" value="1"/>
</dbReference>
<accession>A0A2P2GF62</accession>
<organism evidence="2 3">
    <name type="scientific">Streptomyces showdoensis</name>
    <dbReference type="NCBI Taxonomy" id="68268"/>
    <lineage>
        <taxon>Bacteria</taxon>
        <taxon>Bacillati</taxon>
        <taxon>Actinomycetota</taxon>
        <taxon>Actinomycetes</taxon>
        <taxon>Kitasatosporales</taxon>
        <taxon>Streptomycetaceae</taxon>
        <taxon>Streptomyces</taxon>
    </lineage>
</organism>
<evidence type="ECO:0000313" key="2">
    <source>
        <dbReference type="EMBL" id="KKZ70160.1"/>
    </source>
</evidence>
<dbReference type="GO" id="GO:0016740">
    <property type="term" value="F:transferase activity"/>
    <property type="evidence" value="ECO:0007669"/>
    <property type="project" value="InterPro"/>
</dbReference>
<protein>
    <recommendedName>
        <fullName evidence="1">A-factor biosynthesis hotdog domain-containing protein</fullName>
    </recommendedName>
</protein>
<dbReference type="Proteomes" id="UP000265325">
    <property type="component" value="Unassembled WGS sequence"/>
</dbReference>
<dbReference type="OrthoDB" id="7838374at2"/>
<gene>
    <name evidence="2" type="ORF">VO63_30235</name>
</gene>
<dbReference type="Gene3D" id="3.10.129.10">
    <property type="entry name" value="Hotdog Thioesterase"/>
    <property type="match status" value="1"/>
</dbReference>
<name>A0A2P2GF62_STREW</name>
<feature type="domain" description="A-factor biosynthesis hotdog" evidence="1">
    <location>
        <begin position="195"/>
        <end position="277"/>
    </location>
</feature>
<keyword evidence="3" id="KW-1185">Reference proteome</keyword>
<sequence>MSVTIASESPNDLHDLLATSIPREFVHKTVQSEVLLTGWFAVAPDRFRVTARWPVDHAFYGPVNGHHDPLLIAESVRQTVPLLSHVAYDVPFGHRQTWSTFRYEIDPAALVATGGPAEVEMDIRCSDVVRRGGRFVSVRMHVEMSVDGARLGWVETAFSDMSPTIYPRLRGAYADIDEAVRRSVPLAPPMPPGQVARSRFADVVLSPTNSPLRTELRVDHSHPFLFDHPVDHAPGMLLLEAARQATHAAAGDRPVIASAMDVVFSQYVEFDAQCWIQADAEDAEGRVRVDAQQNGVSAFSALVTATPLRPSRRTGKIPGQRSCRGR</sequence>
<comment type="caution">
    <text evidence="2">The sequence shown here is derived from an EMBL/GenBank/DDBJ whole genome shotgun (WGS) entry which is preliminary data.</text>
</comment>
<evidence type="ECO:0000259" key="1">
    <source>
        <dbReference type="Pfam" id="PF03756"/>
    </source>
</evidence>
<dbReference type="InterPro" id="IPR005509">
    <property type="entry name" value="AfsA_hotdog_dom"/>
</dbReference>
<dbReference type="Pfam" id="PF03756">
    <property type="entry name" value="AfsA"/>
    <property type="match status" value="2"/>
</dbReference>
<dbReference type="EMBL" id="LAQS01000066">
    <property type="protein sequence ID" value="KKZ70160.1"/>
    <property type="molecule type" value="Genomic_DNA"/>
</dbReference>
<dbReference type="InterPro" id="IPR047757">
    <property type="entry name" value="AfsA-like"/>
</dbReference>
<feature type="domain" description="A-factor biosynthesis hotdog" evidence="1">
    <location>
        <begin position="25"/>
        <end position="152"/>
    </location>
</feature>
<proteinExistence type="predicted"/>
<dbReference type="RefSeq" id="WP_046911260.1">
    <property type="nucleotide sequence ID" value="NZ_BAAAXG010000026.1"/>
</dbReference>
<reference evidence="2 3" key="1">
    <citation type="submission" date="2015-05" db="EMBL/GenBank/DDBJ databases">
        <title>Draft Genome assembly of Streptomyces showdoensis.</title>
        <authorList>
            <person name="Thapa K.K."/>
            <person name="Metsa-Ketela M."/>
        </authorList>
    </citation>
    <scope>NUCLEOTIDE SEQUENCE [LARGE SCALE GENOMIC DNA]</scope>
    <source>
        <strain evidence="2 3">ATCC 15227</strain>
    </source>
</reference>
<evidence type="ECO:0000313" key="3">
    <source>
        <dbReference type="Proteomes" id="UP000265325"/>
    </source>
</evidence>
<dbReference type="AlphaFoldDB" id="A0A2P2GF62"/>